<gene>
    <name evidence="2" type="ordered locus">Daci_1233</name>
</gene>
<dbReference type="InterPro" id="IPR006311">
    <property type="entry name" value="TAT_signal"/>
</dbReference>
<dbReference type="PROSITE" id="PS51318">
    <property type="entry name" value="TAT"/>
    <property type="match status" value="1"/>
</dbReference>
<dbReference type="KEGG" id="dac:Daci_1233"/>
<dbReference type="InterPro" id="IPR005064">
    <property type="entry name" value="BUG"/>
</dbReference>
<dbReference type="Pfam" id="PF03401">
    <property type="entry name" value="TctC"/>
    <property type="match status" value="1"/>
</dbReference>
<evidence type="ECO:0008006" key="4">
    <source>
        <dbReference type="Google" id="ProtNLM"/>
    </source>
</evidence>
<organism evidence="2 3">
    <name type="scientific">Delftia acidovorans (strain DSM 14801 / SPH-1)</name>
    <dbReference type="NCBI Taxonomy" id="398578"/>
    <lineage>
        <taxon>Bacteria</taxon>
        <taxon>Pseudomonadati</taxon>
        <taxon>Pseudomonadota</taxon>
        <taxon>Betaproteobacteria</taxon>
        <taxon>Burkholderiales</taxon>
        <taxon>Comamonadaceae</taxon>
        <taxon>Delftia</taxon>
    </lineage>
</organism>
<proteinExistence type="inferred from homology"/>
<dbReference type="PANTHER" id="PTHR42928:SF5">
    <property type="entry name" value="BLR1237 PROTEIN"/>
    <property type="match status" value="1"/>
</dbReference>
<evidence type="ECO:0000256" key="1">
    <source>
        <dbReference type="ARBA" id="ARBA00006987"/>
    </source>
</evidence>
<dbReference type="eggNOG" id="COG3181">
    <property type="taxonomic scope" value="Bacteria"/>
</dbReference>
<dbReference type="HOGENOM" id="CLU_045683_0_0_4"/>
<reference evidence="2 3" key="1">
    <citation type="journal article" date="2004" name="Appl. Environ. Microbiol.">
        <title>Mineralization of individual congeners of linear alkylbenzenesulfonate by defined pairs of heterotrophic bacteria.</title>
        <authorList>
            <person name="Schleheck D."/>
            <person name="Knepper T.P."/>
            <person name="Fischer K."/>
            <person name="Cook A.M."/>
        </authorList>
    </citation>
    <scope>NUCLEOTIDE SEQUENCE [LARGE SCALE GENOMIC DNA]</scope>
    <source>
        <strain evidence="3">DSM 14801 / SPH-1</strain>
    </source>
</reference>
<dbReference type="AlphaFoldDB" id="A9BUH4"/>
<keyword evidence="3" id="KW-1185">Reference proteome</keyword>
<dbReference type="STRING" id="398578.Daci_1233"/>
<dbReference type="InterPro" id="IPR042100">
    <property type="entry name" value="Bug_dom1"/>
</dbReference>
<protein>
    <recommendedName>
        <fullName evidence="4">Tripartite tricarboxylate transporter substrate binding protein</fullName>
    </recommendedName>
</protein>
<dbReference type="Gene3D" id="3.40.190.150">
    <property type="entry name" value="Bordetella uptake gene, domain 1"/>
    <property type="match status" value="1"/>
</dbReference>
<name>A9BUH4_DELAS</name>
<evidence type="ECO:0000313" key="2">
    <source>
        <dbReference type="EMBL" id="ABX33877.1"/>
    </source>
</evidence>
<dbReference type="Proteomes" id="UP000000784">
    <property type="component" value="Chromosome"/>
</dbReference>
<reference evidence="3" key="2">
    <citation type="submission" date="2007-11" db="EMBL/GenBank/DDBJ databases">
        <title>Complete sequence of Delftia acidovorans DSM 14801 / SPH-1.</title>
        <authorList>
            <person name="Copeland A."/>
            <person name="Lucas S."/>
            <person name="Lapidus A."/>
            <person name="Barry K."/>
            <person name="Glavina del Rio T."/>
            <person name="Dalin E."/>
            <person name="Tice H."/>
            <person name="Pitluck S."/>
            <person name="Lowry S."/>
            <person name="Clum A."/>
            <person name="Schmutz J."/>
            <person name="Larimer F."/>
            <person name="Land M."/>
            <person name="Hauser L."/>
            <person name="Kyrpides N."/>
            <person name="Kim E."/>
            <person name="Schleheck D."/>
            <person name="Richardson P."/>
        </authorList>
    </citation>
    <scope>NUCLEOTIDE SEQUENCE [LARGE SCALE GENOMIC DNA]</scope>
    <source>
        <strain evidence="3">DSM 14801 / SPH-1</strain>
    </source>
</reference>
<dbReference type="SUPFAM" id="SSF53850">
    <property type="entry name" value="Periplasmic binding protein-like II"/>
    <property type="match status" value="1"/>
</dbReference>
<evidence type="ECO:0000313" key="3">
    <source>
        <dbReference type="Proteomes" id="UP000000784"/>
    </source>
</evidence>
<sequence length="379" mass="39826">MASAWQENCALWQNRPLSTRWMCLPCRPSPARTAFAGMRLACPSPMPLSRRSLLSAAASLAAALAAAPAAHAAPGAGKPWPAAGPITLIVPFGAGSDVDATARLIAEKLGARLHQSVVVDNVPASGGVLGVSKVARSHADGYTLLLGFDGPVSIAQLVNSSVRYDAERDLAPVGLTTVAPMVIVARPGLPVHNLNELISMARARPGALTYATPGVGTVLHLAMERLQERARIRLVHVPYRGVAQVTSEVMGGQVDLGILMTTGATPLVQQKKLEGVGVTSAQRIDVIPEVMSFAEAPDLKGFELEAWTGLFAPARTPEPVVSRLAAELAEVLKLPEVRKRLQDSGATPGSGTPATFAQFLKKEKASYTQIVKSANIQVE</sequence>
<accession>A9BUH4</accession>
<dbReference type="PANTHER" id="PTHR42928">
    <property type="entry name" value="TRICARBOXYLATE-BINDING PROTEIN"/>
    <property type="match status" value="1"/>
</dbReference>
<dbReference type="Gene3D" id="3.40.190.10">
    <property type="entry name" value="Periplasmic binding protein-like II"/>
    <property type="match status" value="1"/>
</dbReference>
<dbReference type="EMBL" id="CP000884">
    <property type="protein sequence ID" value="ABX33877.1"/>
    <property type="molecule type" value="Genomic_DNA"/>
</dbReference>
<comment type="similarity">
    <text evidence="1">Belongs to the UPF0065 (bug) family.</text>
</comment>